<feature type="transmembrane region" description="Helical" evidence="5">
    <location>
        <begin position="83"/>
        <end position="101"/>
    </location>
</feature>
<evidence type="ECO:0000256" key="2">
    <source>
        <dbReference type="ARBA" id="ARBA00022692"/>
    </source>
</evidence>
<keyword evidence="7" id="KW-0547">Nucleotide-binding</keyword>
<dbReference type="InterPro" id="IPR011527">
    <property type="entry name" value="ABC1_TM_dom"/>
</dbReference>
<evidence type="ECO:0000256" key="4">
    <source>
        <dbReference type="ARBA" id="ARBA00023136"/>
    </source>
</evidence>
<dbReference type="GO" id="GO:0005886">
    <property type="term" value="C:plasma membrane"/>
    <property type="evidence" value="ECO:0007669"/>
    <property type="project" value="UniProtKB-SubCell"/>
</dbReference>
<comment type="subcellular location">
    <subcellularLocation>
        <location evidence="1">Cell membrane</location>
        <topology evidence="1">Multi-pass membrane protein</topology>
    </subcellularLocation>
</comment>
<dbReference type="InterPro" id="IPR039421">
    <property type="entry name" value="Type_1_exporter"/>
</dbReference>
<evidence type="ECO:0000256" key="5">
    <source>
        <dbReference type="SAM" id="Phobius"/>
    </source>
</evidence>
<dbReference type="GO" id="GO:0140359">
    <property type="term" value="F:ABC-type transporter activity"/>
    <property type="evidence" value="ECO:0007669"/>
    <property type="project" value="InterPro"/>
</dbReference>
<dbReference type="PANTHER" id="PTHR24221">
    <property type="entry name" value="ATP-BINDING CASSETTE SUB-FAMILY B"/>
    <property type="match status" value="1"/>
</dbReference>
<organism evidence="7 8">
    <name type="scientific">Clostridium perfringens</name>
    <dbReference type="NCBI Taxonomy" id="1502"/>
    <lineage>
        <taxon>Bacteria</taxon>
        <taxon>Bacillati</taxon>
        <taxon>Bacillota</taxon>
        <taxon>Clostridia</taxon>
        <taxon>Eubacteriales</taxon>
        <taxon>Clostridiaceae</taxon>
        <taxon>Clostridium</taxon>
    </lineage>
</organism>
<keyword evidence="4 5" id="KW-0472">Membrane</keyword>
<dbReference type="GO" id="GO:0005524">
    <property type="term" value="F:ATP binding"/>
    <property type="evidence" value="ECO:0007669"/>
    <property type="project" value="UniProtKB-KW"/>
</dbReference>
<protein>
    <submittedName>
        <fullName evidence="7">ABC transporter ATP-binding protein</fullName>
    </submittedName>
</protein>
<dbReference type="PROSITE" id="PS50929">
    <property type="entry name" value="ABC_TM1F"/>
    <property type="match status" value="1"/>
</dbReference>
<evidence type="ECO:0000256" key="1">
    <source>
        <dbReference type="ARBA" id="ARBA00004651"/>
    </source>
</evidence>
<proteinExistence type="predicted"/>
<dbReference type="AlphaFoldDB" id="A0AAW9KKC5"/>
<feature type="non-terminal residue" evidence="7">
    <location>
        <position position="1"/>
    </location>
</feature>
<sequence length="136" mass="15673">IKGLVIIGIFLIIINIFTLIFSKIKWKIVSYVTNNILVNIRMELYTHIQELPFTFFDSRPVGKILARVMGDVNSLKNLFDQSIQSVIPELINLLSVIIFMLMLDVKLAIACILLLPILGLGMFFIEINSRKRWSEY</sequence>
<evidence type="ECO:0000256" key="3">
    <source>
        <dbReference type="ARBA" id="ARBA00022989"/>
    </source>
</evidence>
<dbReference type="SUPFAM" id="SSF90123">
    <property type="entry name" value="ABC transporter transmembrane region"/>
    <property type="match status" value="1"/>
</dbReference>
<accession>A0AAW9KKC5</accession>
<dbReference type="Gene3D" id="1.20.1560.10">
    <property type="entry name" value="ABC transporter type 1, transmembrane domain"/>
    <property type="match status" value="1"/>
</dbReference>
<gene>
    <name evidence="7" type="ORF">GNF83_21665</name>
</gene>
<keyword evidence="3 5" id="KW-1133">Transmembrane helix</keyword>
<dbReference type="EMBL" id="WNUR01001541">
    <property type="protein sequence ID" value="MDZ7543722.1"/>
    <property type="molecule type" value="Genomic_DNA"/>
</dbReference>
<feature type="transmembrane region" description="Helical" evidence="5">
    <location>
        <begin position="107"/>
        <end position="125"/>
    </location>
</feature>
<reference evidence="7" key="1">
    <citation type="submission" date="2019-11" db="EMBL/GenBank/DDBJ databases">
        <title>Characterization of Clostridium perfringens isolates from swine manure treated agricultural soils.</title>
        <authorList>
            <person name="Wushke S.T."/>
        </authorList>
    </citation>
    <scope>NUCLEOTIDE SEQUENCE</scope>
    <source>
        <strain evidence="7">X62</strain>
    </source>
</reference>
<evidence type="ECO:0000313" key="7">
    <source>
        <dbReference type="EMBL" id="MDZ7543722.1"/>
    </source>
</evidence>
<keyword evidence="2 5" id="KW-0812">Transmembrane</keyword>
<feature type="transmembrane region" description="Helical" evidence="5">
    <location>
        <begin position="6"/>
        <end position="24"/>
    </location>
</feature>
<evidence type="ECO:0000259" key="6">
    <source>
        <dbReference type="PROSITE" id="PS50929"/>
    </source>
</evidence>
<comment type="caution">
    <text evidence="7">The sequence shown here is derived from an EMBL/GenBank/DDBJ whole genome shotgun (WGS) entry which is preliminary data.</text>
</comment>
<feature type="domain" description="ABC transmembrane type-1" evidence="6">
    <location>
        <begin position="1"/>
        <end position="136"/>
    </location>
</feature>
<dbReference type="Proteomes" id="UP001288944">
    <property type="component" value="Unassembled WGS sequence"/>
</dbReference>
<dbReference type="PANTHER" id="PTHR24221:SF436">
    <property type="entry name" value="LMO0107 PROTEIN"/>
    <property type="match status" value="1"/>
</dbReference>
<dbReference type="InterPro" id="IPR036640">
    <property type="entry name" value="ABC1_TM_sf"/>
</dbReference>
<name>A0AAW9KKC5_CLOPF</name>
<feature type="non-terminal residue" evidence="7">
    <location>
        <position position="136"/>
    </location>
</feature>
<keyword evidence="7" id="KW-0067">ATP-binding</keyword>
<dbReference type="Pfam" id="PF00664">
    <property type="entry name" value="ABC_membrane"/>
    <property type="match status" value="1"/>
</dbReference>
<evidence type="ECO:0000313" key="8">
    <source>
        <dbReference type="Proteomes" id="UP001288944"/>
    </source>
</evidence>